<evidence type="ECO:0000256" key="5">
    <source>
        <dbReference type="ARBA" id="ARBA00022833"/>
    </source>
</evidence>
<evidence type="ECO:0000256" key="4">
    <source>
        <dbReference type="ARBA" id="ARBA00022771"/>
    </source>
</evidence>
<keyword evidence="6" id="KW-0805">Transcription regulation</keyword>
<dbReference type="SMART" id="SM00355">
    <property type="entry name" value="ZnF_C2H2"/>
    <property type="match status" value="2"/>
</dbReference>
<dbReference type="GO" id="GO:0005654">
    <property type="term" value="C:nucleoplasm"/>
    <property type="evidence" value="ECO:0007669"/>
    <property type="project" value="TreeGrafter"/>
</dbReference>
<reference evidence="13" key="2">
    <citation type="submission" date="2025-08" db="UniProtKB">
        <authorList>
            <consortium name="Ensembl"/>
        </authorList>
    </citation>
    <scope>IDENTIFICATION</scope>
</reference>
<evidence type="ECO:0000256" key="3">
    <source>
        <dbReference type="ARBA" id="ARBA00022737"/>
    </source>
</evidence>
<evidence type="ECO:0000256" key="7">
    <source>
        <dbReference type="ARBA" id="ARBA00023125"/>
    </source>
</evidence>
<keyword evidence="3" id="KW-0677">Repeat</keyword>
<dbReference type="GO" id="GO:0001227">
    <property type="term" value="F:DNA-binding transcription repressor activity, RNA polymerase II-specific"/>
    <property type="evidence" value="ECO:0007669"/>
    <property type="project" value="TreeGrafter"/>
</dbReference>
<dbReference type="FunFam" id="3.30.160.60:FF:000446">
    <property type="entry name" value="Zinc finger protein"/>
    <property type="match status" value="1"/>
</dbReference>
<sequence length="207" mass="24234">KFLQNKDSPEYPQQEDEEFNQQHHLTNETKSFTSQEYHLPSRASEQAPTFTFQFDETQHSSQECQQSFRHEAPSVDQPSEAHKQRHQQSGSVKHMEQKSNNRRNLDTKTKSFRRKDFPVGQQSATPFNCDVCEKRFNQSVSLKKHTNFHKKHSCETCGKCFVTKRNPKCHMRTHTGEKPYSRENVLRLHLLVSSFSSAYICDHQAGF</sequence>
<keyword evidence="14" id="KW-1185">Reference proteome</keyword>
<feature type="compositionally biased region" description="Basic and acidic residues" evidence="11">
    <location>
        <begin position="93"/>
        <end position="117"/>
    </location>
</feature>
<evidence type="ECO:0000259" key="12">
    <source>
        <dbReference type="PROSITE" id="PS50157"/>
    </source>
</evidence>
<feature type="compositionally biased region" description="Polar residues" evidence="11">
    <location>
        <begin position="22"/>
        <end position="36"/>
    </location>
</feature>
<dbReference type="Ensembl" id="ENSGWIT00000039773.1">
    <property type="protein sequence ID" value="ENSGWIP00000036503.1"/>
    <property type="gene ID" value="ENSGWIG00000018800.1"/>
</dbReference>
<accession>A0A8C5GYJ6</accession>
<dbReference type="PROSITE" id="PS50157">
    <property type="entry name" value="ZINC_FINGER_C2H2_2"/>
    <property type="match status" value="2"/>
</dbReference>
<feature type="compositionally biased region" description="Polar residues" evidence="11">
    <location>
        <begin position="43"/>
        <end position="67"/>
    </location>
</feature>
<feature type="domain" description="C2H2-type" evidence="12">
    <location>
        <begin position="152"/>
        <end position="179"/>
    </location>
</feature>
<keyword evidence="8" id="KW-0804">Transcription</keyword>
<dbReference type="Gene3D" id="3.30.160.60">
    <property type="entry name" value="Classic Zinc Finger"/>
    <property type="match status" value="2"/>
</dbReference>
<evidence type="ECO:0000256" key="10">
    <source>
        <dbReference type="PROSITE-ProRule" id="PRU00042"/>
    </source>
</evidence>
<reference evidence="13" key="1">
    <citation type="submission" date="2020-06" db="EMBL/GenBank/DDBJ databases">
        <authorList>
            <consortium name="Wellcome Sanger Institute Data Sharing"/>
        </authorList>
    </citation>
    <scope>NUCLEOTIDE SEQUENCE [LARGE SCALE GENOMIC DNA]</scope>
</reference>
<keyword evidence="9" id="KW-0539">Nucleus</keyword>
<dbReference type="GO" id="GO:0002682">
    <property type="term" value="P:regulation of immune system process"/>
    <property type="evidence" value="ECO:0007669"/>
    <property type="project" value="TreeGrafter"/>
</dbReference>
<feature type="domain" description="C2H2-type" evidence="12">
    <location>
        <begin position="127"/>
        <end position="149"/>
    </location>
</feature>
<keyword evidence="7" id="KW-0238">DNA-binding</keyword>
<name>A0A8C5GYJ6_GOUWI</name>
<evidence type="ECO:0000256" key="9">
    <source>
        <dbReference type="ARBA" id="ARBA00023242"/>
    </source>
</evidence>
<organism evidence="13 14">
    <name type="scientific">Gouania willdenowi</name>
    <name type="common">Blunt-snouted clingfish</name>
    <name type="synonym">Lepadogaster willdenowi</name>
    <dbReference type="NCBI Taxonomy" id="441366"/>
    <lineage>
        <taxon>Eukaryota</taxon>
        <taxon>Metazoa</taxon>
        <taxon>Chordata</taxon>
        <taxon>Craniata</taxon>
        <taxon>Vertebrata</taxon>
        <taxon>Euteleostomi</taxon>
        <taxon>Actinopterygii</taxon>
        <taxon>Neopterygii</taxon>
        <taxon>Teleostei</taxon>
        <taxon>Neoteleostei</taxon>
        <taxon>Acanthomorphata</taxon>
        <taxon>Ovalentaria</taxon>
        <taxon>Blenniimorphae</taxon>
        <taxon>Blenniiformes</taxon>
        <taxon>Gobiesocoidei</taxon>
        <taxon>Gobiesocidae</taxon>
        <taxon>Gobiesocinae</taxon>
        <taxon>Gouania</taxon>
    </lineage>
</organism>
<evidence type="ECO:0000256" key="6">
    <source>
        <dbReference type="ARBA" id="ARBA00023015"/>
    </source>
</evidence>
<dbReference type="PROSITE" id="PS00028">
    <property type="entry name" value="ZINC_FINGER_C2H2_1"/>
    <property type="match status" value="1"/>
</dbReference>
<evidence type="ECO:0000256" key="11">
    <source>
        <dbReference type="SAM" id="MobiDB-lite"/>
    </source>
</evidence>
<comment type="subcellular location">
    <subcellularLocation>
        <location evidence="1">Nucleus</location>
    </subcellularLocation>
</comment>
<evidence type="ECO:0000256" key="1">
    <source>
        <dbReference type="ARBA" id="ARBA00004123"/>
    </source>
</evidence>
<dbReference type="InterPro" id="IPR036236">
    <property type="entry name" value="Znf_C2H2_sf"/>
</dbReference>
<proteinExistence type="predicted"/>
<keyword evidence="5" id="KW-0862">Zinc</keyword>
<evidence type="ECO:0000256" key="8">
    <source>
        <dbReference type="ARBA" id="ARBA00023163"/>
    </source>
</evidence>
<dbReference type="GO" id="GO:0001817">
    <property type="term" value="P:regulation of cytokine production"/>
    <property type="evidence" value="ECO:0007669"/>
    <property type="project" value="TreeGrafter"/>
</dbReference>
<dbReference type="GO" id="GO:0000978">
    <property type="term" value="F:RNA polymerase II cis-regulatory region sequence-specific DNA binding"/>
    <property type="evidence" value="ECO:0007669"/>
    <property type="project" value="TreeGrafter"/>
</dbReference>
<protein>
    <recommendedName>
        <fullName evidence="12">C2H2-type domain-containing protein</fullName>
    </recommendedName>
</protein>
<evidence type="ECO:0000313" key="13">
    <source>
        <dbReference type="Ensembl" id="ENSGWIP00000036503.1"/>
    </source>
</evidence>
<evidence type="ECO:0000313" key="14">
    <source>
        <dbReference type="Proteomes" id="UP000694680"/>
    </source>
</evidence>
<feature type="region of interest" description="Disordered" evidence="11">
    <location>
        <begin position="1"/>
        <end position="117"/>
    </location>
</feature>
<keyword evidence="4 10" id="KW-0863">Zinc-finger</keyword>
<reference evidence="13" key="3">
    <citation type="submission" date="2025-09" db="UniProtKB">
        <authorList>
            <consortium name="Ensembl"/>
        </authorList>
    </citation>
    <scope>IDENTIFICATION</scope>
</reference>
<evidence type="ECO:0000256" key="2">
    <source>
        <dbReference type="ARBA" id="ARBA00022723"/>
    </source>
</evidence>
<dbReference type="PANTHER" id="PTHR24399">
    <property type="entry name" value="ZINC FINGER AND BTB DOMAIN-CONTAINING"/>
    <property type="match status" value="1"/>
</dbReference>
<dbReference type="InterPro" id="IPR013087">
    <property type="entry name" value="Znf_C2H2_type"/>
</dbReference>
<dbReference type="PANTHER" id="PTHR24399:SF23">
    <property type="entry name" value="C2H2-TYPE DOMAIN-CONTAINING PROTEIN"/>
    <property type="match status" value="1"/>
</dbReference>
<dbReference type="SUPFAM" id="SSF57667">
    <property type="entry name" value="beta-beta-alpha zinc fingers"/>
    <property type="match status" value="1"/>
</dbReference>
<dbReference type="Proteomes" id="UP000694680">
    <property type="component" value="Chromosome 4"/>
</dbReference>
<dbReference type="AlphaFoldDB" id="A0A8C5GYJ6"/>
<keyword evidence="2" id="KW-0479">Metal-binding</keyword>
<dbReference type="GO" id="GO:0008270">
    <property type="term" value="F:zinc ion binding"/>
    <property type="evidence" value="ECO:0007669"/>
    <property type="project" value="UniProtKB-KW"/>
</dbReference>